<keyword evidence="2" id="KW-1185">Reference proteome</keyword>
<gene>
    <name evidence="1" type="ORF">DPMN_164042</name>
</gene>
<dbReference type="EMBL" id="JAIWYP010000008">
    <property type="protein sequence ID" value="KAH3785946.1"/>
    <property type="molecule type" value="Genomic_DNA"/>
</dbReference>
<accession>A0A9D4IRZ8</accession>
<organism evidence="1 2">
    <name type="scientific">Dreissena polymorpha</name>
    <name type="common">Zebra mussel</name>
    <name type="synonym">Mytilus polymorpha</name>
    <dbReference type="NCBI Taxonomy" id="45954"/>
    <lineage>
        <taxon>Eukaryota</taxon>
        <taxon>Metazoa</taxon>
        <taxon>Spiralia</taxon>
        <taxon>Lophotrochozoa</taxon>
        <taxon>Mollusca</taxon>
        <taxon>Bivalvia</taxon>
        <taxon>Autobranchia</taxon>
        <taxon>Heteroconchia</taxon>
        <taxon>Euheterodonta</taxon>
        <taxon>Imparidentia</taxon>
        <taxon>Neoheterodontei</taxon>
        <taxon>Myida</taxon>
        <taxon>Dreissenoidea</taxon>
        <taxon>Dreissenidae</taxon>
        <taxon>Dreissena</taxon>
    </lineage>
</organism>
<evidence type="ECO:0000313" key="1">
    <source>
        <dbReference type="EMBL" id="KAH3785946.1"/>
    </source>
</evidence>
<sequence length="80" mass="9420">MPAVQKRRIDKHYKADFMRTSKLGLITEDEELNDSELFAVKLLNLDDITFRNTEQIKMALEEVFGLHVLPSSWKIRDVDR</sequence>
<reference evidence="1" key="1">
    <citation type="journal article" date="2019" name="bioRxiv">
        <title>The Genome of the Zebra Mussel, Dreissena polymorpha: A Resource for Invasive Species Research.</title>
        <authorList>
            <person name="McCartney M.A."/>
            <person name="Auch B."/>
            <person name="Kono T."/>
            <person name="Mallez S."/>
            <person name="Zhang Y."/>
            <person name="Obille A."/>
            <person name="Becker A."/>
            <person name="Abrahante J.E."/>
            <person name="Garbe J."/>
            <person name="Badalamenti J.P."/>
            <person name="Herman A."/>
            <person name="Mangelson H."/>
            <person name="Liachko I."/>
            <person name="Sullivan S."/>
            <person name="Sone E.D."/>
            <person name="Koren S."/>
            <person name="Silverstein K.A.T."/>
            <person name="Beckman K.B."/>
            <person name="Gohl D.M."/>
        </authorList>
    </citation>
    <scope>NUCLEOTIDE SEQUENCE</scope>
    <source>
        <strain evidence="1">Duluth1</strain>
        <tissue evidence="1">Whole animal</tissue>
    </source>
</reference>
<protein>
    <submittedName>
        <fullName evidence="1">Uncharacterized protein</fullName>
    </submittedName>
</protein>
<dbReference type="AlphaFoldDB" id="A0A9D4IRZ8"/>
<proteinExistence type="predicted"/>
<dbReference type="Proteomes" id="UP000828390">
    <property type="component" value="Unassembled WGS sequence"/>
</dbReference>
<name>A0A9D4IRZ8_DREPO</name>
<reference evidence="1" key="2">
    <citation type="submission" date="2020-11" db="EMBL/GenBank/DDBJ databases">
        <authorList>
            <person name="McCartney M.A."/>
            <person name="Auch B."/>
            <person name="Kono T."/>
            <person name="Mallez S."/>
            <person name="Becker A."/>
            <person name="Gohl D.M."/>
            <person name="Silverstein K.A.T."/>
            <person name="Koren S."/>
            <person name="Bechman K.B."/>
            <person name="Herman A."/>
            <person name="Abrahante J.E."/>
            <person name="Garbe J."/>
        </authorList>
    </citation>
    <scope>NUCLEOTIDE SEQUENCE</scope>
    <source>
        <strain evidence="1">Duluth1</strain>
        <tissue evidence="1">Whole animal</tissue>
    </source>
</reference>
<comment type="caution">
    <text evidence="1">The sequence shown here is derived from an EMBL/GenBank/DDBJ whole genome shotgun (WGS) entry which is preliminary data.</text>
</comment>
<evidence type="ECO:0000313" key="2">
    <source>
        <dbReference type="Proteomes" id="UP000828390"/>
    </source>
</evidence>